<dbReference type="InterPro" id="IPR006554">
    <property type="entry name" value="Helicase-like_DEXD_c2"/>
</dbReference>
<dbReference type="Pfam" id="PF06733">
    <property type="entry name" value="DEAD_2"/>
    <property type="match status" value="1"/>
</dbReference>
<dbReference type="Gene3D" id="3.40.50.300">
    <property type="entry name" value="P-loop containing nucleotide triphosphate hydrolases"/>
    <property type="match status" value="2"/>
</dbReference>
<keyword evidence="1" id="KW-0004">4Fe-4S</keyword>
<dbReference type="STRING" id="1703779.AMJ83_11425"/>
<dbReference type="SMART" id="SM00491">
    <property type="entry name" value="HELICc2"/>
    <property type="match status" value="1"/>
</dbReference>
<dbReference type="Pfam" id="PF12705">
    <property type="entry name" value="PDDEXK_1"/>
    <property type="match status" value="1"/>
</dbReference>
<dbReference type="GO" id="GO:0043139">
    <property type="term" value="F:5'-3' DNA helicase activity"/>
    <property type="evidence" value="ECO:0007669"/>
    <property type="project" value="UniProtKB-EC"/>
</dbReference>
<evidence type="ECO:0000256" key="1">
    <source>
        <dbReference type="ARBA" id="ARBA00022485"/>
    </source>
</evidence>
<keyword evidence="11" id="KW-0234">DNA repair</keyword>
<dbReference type="GO" id="GO:0051539">
    <property type="term" value="F:4 iron, 4 sulfur cluster binding"/>
    <property type="evidence" value="ECO:0007669"/>
    <property type="project" value="UniProtKB-KW"/>
</dbReference>
<dbReference type="GO" id="GO:0046872">
    <property type="term" value="F:metal ion binding"/>
    <property type="evidence" value="ECO:0007669"/>
    <property type="project" value="UniProtKB-KW"/>
</dbReference>
<dbReference type="InterPro" id="IPR011545">
    <property type="entry name" value="DEAD/DEAH_box_helicase_dom"/>
</dbReference>
<evidence type="ECO:0000256" key="9">
    <source>
        <dbReference type="ARBA" id="ARBA00023014"/>
    </source>
</evidence>
<keyword evidence="6" id="KW-0347">Helicase</keyword>
<evidence type="ECO:0000256" key="2">
    <source>
        <dbReference type="ARBA" id="ARBA00022723"/>
    </source>
</evidence>
<evidence type="ECO:0000256" key="10">
    <source>
        <dbReference type="ARBA" id="ARBA00023125"/>
    </source>
</evidence>
<evidence type="ECO:0000256" key="6">
    <source>
        <dbReference type="ARBA" id="ARBA00022806"/>
    </source>
</evidence>
<name>A0A0S8FNA4_UNCW3</name>
<dbReference type="InterPro" id="IPR010614">
    <property type="entry name" value="RAD3-like_helicase_DEAD"/>
</dbReference>
<dbReference type="GO" id="GO:0016818">
    <property type="term" value="F:hydrolase activity, acting on acid anhydrides, in phosphorus-containing anhydrides"/>
    <property type="evidence" value="ECO:0007669"/>
    <property type="project" value="InterPro"/>
</dbReference>
<dbReference type="InterPro" id="IPR014013">
    <property type="entry name" value="Helic_SF1/SF2_ATP-bd_DinG/Rad3"/>
</dbReference>
<dbReference type="PROSITE" id="PS51193">
    <property type="entry name" value="HELICASE_ATP_BIND_2"/>
    <property type="match status" value="1"/>
</dbReference>
<dbReference type="Gene3D" id="1.10.275.40">
    <property type="match status" value="1"/>
</dbReference>
<keyword evidence="8" id="KW-0408">Iron</keyword>
<dbReference type="InterPro" id="IPR011604">
    <property type="entry name" value="PDDEXK-like_dom_sf"/>
</dbReference>
<dbReference type="PATRIC" id="fig|1703779.3.peg.1337"/>
<evidence type="ECO:0000256" key="3">
    <source>
        <dbReference type="ARBA" id="ARBA00022741"/>
    </source>
</evidence>
<evidence type="ECO:0000256" key="8">
    <source>
        <dbReference type="ARBA" id="ARBA00023004"/>
    </source>
</evidence>
<feature type="domain" description="Helicase ATP-binding" evidence="14">
    <location>
        <begin position="182"/>
        <end position="442"/>
    </location>
</feature>
<evidence type="ECO:0000313" key="15">
    <source>
        <dbReference type="EMBL" id="KPK62224.1"/>
    </source>
</evidence>
<dbReference type="Gene3D" id="1.10.30.20">
    <property type="entry name" value="Bacterial XPD DNA helicase, FeS cluster domain"/>
    <property type="match status" value="1"/>
</dbReference>
<evidence type="ECO:0000256" key="12">
    <source>
        <dbReference type="ARBA" id="ARBA00023235"/>
    </source>
</evidence>
<protein>
    <recommendedName>
        <fullName evidence="14">Helicase ATP-binding domain-containing protein</fullName>
    </recommendedName>
</protein>
<dbReference type="SMART" id="SM00488">
    <property type="entry name" value="DEXDc2"/>
    <property type="match status" value="1"/>
</dbReference>
<keyword evidence="12" id="KW-0413">Isomerase</keyword>
<sequence>MRLKQTLHISVGALVEYSLLSGDLNRTFFSSDRPIQAIRIHQRIQDSRPKEYQAEVSVHHLVKTDKYDLQVSGRIDGVYRYPGRAVIEEIKTTRRPLVAVREEENGVHWGQAKCYAYIYCIHNDLNSIEIQLTYYNLDSDKSTEIRRVFDITELEEFFDSLVSKYLEWADTIIQWIKLRDQSIKKMRFPFEQYRVGQSKMLEEAESAIADRAELLIQAPTGIGKTMAVIFPAVRSIDQGRTNKVFYLTARTTGRNAAEQSLRILRNGGLRLKCLSLTAKDKICFNTDKLCSGDDCAYAKGYYDRINEALRDAFGQDSFTRDVILTIAQKHKVCPFEFSLDLSLWVDFVICDYNYVFDPRVYLKRFFQNGAFDYVLLVDEAHNLVDRSREMYSATMHKNSILRLKRHVKTRLLHLQKSLARINSWMIEVANELPKDENYEAKEEYPSDLCQRLREFTTLAEKWLLLNEQTDFREDLLDLYFDARRFLSTADRYDETYATCYTKAGKDLTIKLFCIDPSQYLREVLQKCAAAIFFSATLTPMQYFVKLLGCSEIARTLSLPSPFPYRNLRVLIAGKVSALYKYREFTKHEVARMISAMIDQRKGNYFIFFPSYEYMRMIHEIFQKRRPRVHIIMQEPGMSEPARDRFLARFSGRTDGFLTGFAVMGGVFAESIDLVGERLTGATIVGVGLPQISLERELIKNYFDNVDGSGFAFSYQIPGMIRVLQAAGRVIRSDEDRGVVLLIDTRYSNPPYRLMLPQEWRPLFVDNVDKVGTVLQDFWRR</sequence>
<keyword evidence="10" id="KW-0238">DNA-binding</keyword>
<keyword evidence="2" id="KW-0479">Metal-binding</keyword>
<dbReference type="GO" id="GO:0003677">
    <property type="term" value="F:DNA binding"/>
    <property type="evidence" value="ECO:0007669"/>
    <property type="project" value="UniProtKB-KW"/>
</dbReference>
<dbReference type="Pfam" id="PF13307">
    <property type="entry name" value="Helicase_C_2"/>
    <property type="match status" value="1"/>
</dbReference>
<dbReference type="InterPro" id="IPR027417">
    <property type="entry name" value="P-loop_NTPase"/>
</dbReference>
<evidence type="ECO:0000256" key="4">
    <source>
        <dbReference type="ARBA" id="ARBA00022763"/>
    </source>
</evidence>
<keyword evidence="5" id="KW-0378">Hydrolase</keyword>
<dbReference type="Pfam" id="PF00270">
    <property type="entry name" value="DEAD"/>
    <property type="match status" value="1"/>
</dbReference>
<proteinExistence type="inferred from homology"/>
<dbReference type="InterPro" id="IPR006555">
    <property type="entry name" value="ATP-dep_Helicase_C"/>
</dbReference>
<dbReference type="SUPFAM" id="SSF52540">
    <property type="entry name" value="P-loop containing nucleoside triphosphate hydrolases"/>
    <property type="match status" value="2"/>
</dbReference>
<keyword evidence="4" id="KW-0227">DNA damage</keyword>
<dbReference type="EMBL" id="LJUJ01000047">
    <property type="protein sequence ID" value="KPK62224.1"/>
    <property type="molecule type" value="Genomic_DNA"/>
</dbReference>
<evidence type="ECO:0000256" key="11">
    <source>
        <dbReference type="ARBA" id="ARBA00023204"/>
    </source>
</evidence>
<dbReference type="PANTHER" id="PTHR11472">
    <property type="entry name" value="DNA REPAIR DEAD HELICASE RAD3/XP-D SUBFAMILY MEMBER"/>
    <property type="match status" value="1"/>
</dbReference>
<comment type="caution">
    <text evidence="15">The sequence shown here is derived from an EMBL/GenBank/DDBJ whole genome shotgun (WGS) entry which is preliminary data.</text>
</comment>
<dbReference type="InterPro" id="IPR042493">
    <property type="entry name" value="XPD_DNA_FeS"/>
</dbReference>
<dbReference type="InterPro" id="IPR038726">
    <property type="entry name" value="PDDEXK_AddAB-type"/>
</dbReference>
<dbReference type="GO" id="GO:0006281">
    <property type="term" value="P:DNA repair"/>
    <property type="evidence" value="ECO:0007669"/>
    <property type="project" value="UniProtKB-KW"/>
</dbReference>
<keyword evidence="9" id="KW-0411">Iron-sulfur</keyword>
<dbReference type="InterPro" id="IPR045028">
    <property type="entry name" value="DinG/Rad3-like"/>
</dbReference>
<evidence type="ECO:0000259" key="14">
    <source>
        <dbReference type="PROSITE" id="PS51193"/>
    </source>
</evidence>
<reference evidence="15 16" key="1">
    <citation type="journal article" date="2015" name="Microbiome">
        <title>Genomic resolution of linkages in carbon, nitrogen, and sulfur cycling among widespread estuary sediment bacteria.</title>
        <authorList>
            <person name="Baker B.J."/>
            <person name="Lazar C.S."/>
            <person name="Teske A.P."/>
            <person name="Dick G.J."/>
        </authorList>
    </citation>
    <scope>NUCLEOTIDE SEQUENCE [LARGE SCALE GENOMIC DNA]</scope>
    <source>
        <strain evidence="15">SM23_42</strain>
    </source>
</reference>
<keyword evidence="3" id="KW-0547">Nucleotide-binding</keyword>
<organism evidence="15 16">
    <name type="scientific">candidate division WOR_3 bacterium SM23_42</name>
    <dbReference type="NCBI Taxonomy" id="1703779"/>
    <lineage>
        <taxon>Bacteria</taxon>
        <taxon>Bacteria division WOR-3</taxon>
    </lineage>
</organism>
<keyword evidence="7" id="KW-0067">ATP-binding</keyword>
<comment type="similarity">
    <text evidence="13">Belongs to the helicase family. DinG subfamily.</text>
</comment>
<evidence type="ECO:0000256" key="7">
    <source>
        <dbReference type="ARBA" id="ARBA00022840"/>
    </source>
</evidence>
<dbReference type="GO" id="GO:0005524">
    <property type="term" value="F:ATP binding"/>
    <property type="evidence" value="ECO:0007669"/>
    <property type="project" value="UniProtKB-KW"/>
</dbReference>
<dbReference type="PANTHER" id="PTHR11472:SF34">
    <property type="entry name" value="REGULATOR OF TELOMERE ELONGATION HELICASE 1"/>
    <property type="match status" value="1"/>
</dbReference>
<dbReference type="Proteomes" id="UP000051373">
    <property type="component" value="Unassembled WGS sequence"/>
</dbReference>
<accession>A0A0S8FNA4</accession>
<evidence type="ECO:0000256" key="13">
    <source>
        <dbReference type="ARBA" id="ARBA00038058"/>
    </source>
</evidence>
<gene>
    <name evidence="15" type="ORF">AMJ83_11425</name>
</gene>
<evidence type="ECO:0000256" key="5">
    <source>
        <dbReference type="ARBA" id="ARBA00022801"/>
    </source>
</evidence>
<dbReference type="AlphaFoldDB" id="A0A0S8FNA4"/>
<dbReference type="Gene3D" id="3.90.320.10">
    <property type="match status" value="1"/>
</dbReference>
<evidence type="ECO:0000313" key="16">
    <source>
        <dbReference type="Proteomes" id="UP000051373"/>
    </source>
</evidence>